<dbReference type="GeneID" id="64062077"/>
<evidence type="ECO:0000256" key="6">
    <source>
        <dbReference type="ARBA" id="ARBA00022670"/>
    </source>
</evidence>
<evidence type="ECO:0000256" key="8">
    <source>
        <dbReference type="ARBA" id="ARBA00022801"/>
    </source>
</evidence>
<dbReference type="PANTHER" id="PTHR30627:SF1">
    <property type="entry name" value="PEPTIDOGLYCAN D,D-TRANSPEPTIDASE FTSI"/>
    <property type="match status" value="1"/>
</dbReference>
<keyword evidence="4 16" id="KW-0132">Cell division</keyword>
<dbReference type="EMBL" id="ATCF01000004">
    <property type="protein sequence ID" value="EPE01835.1"/>
    <property type="molecule type" value="Genomic_DNA"/>
</dbReference>
<evidence type="ECO:0000256" key="5">
    <source>
        <dbReference type="ARBA" id="ARBA00022645"/>
    </source>
</evidence>
<dbReference type="Gene3D" id="3.40.710.10">
    <property type="entry name" value="DD-peptidase/beta-lactamase superfamily"/>
    <property type="match status" value="1"/>
</dbReference>
<dbReference type="GO" id="GO:0008360">
    <property type="term" value="P:regulation of cell shape"/>
    <property type="evidence" value="ECO:0007669"/>
    <property type="project" value="UniProtKB-KW"/>
</dbReference>
<dbReference type="Proteomes" id="UP000014400">
    <property type="component" value="Unassembled WGS sequence"/>
</dbReference>
<keyword evidence="10 16" id="KW-0573">Peptidoglycan synthesis</keyword>
<comment type="caution">
    <text evidence="19">The sequence shown here is derived from an EMBL/GenBank/DDBJ whole genome shotgun (WGS) entry which is preliminary data.</text>
</comment>
<reference evidence="19 20" key="1">
    <citation type="submission" date="2013-04" db="EMBL/GenBank/DDBJ databases">
        <title>The Genome Sequence of Sutterella wadsworthensis HGA0223.</title>
        <authorList>
            <consortium name="The Broad Institute Genomics Platform"/>
            <person name="Earl A."/>
            <person name="Ward D."/>
            <person name="Feldgarden M."/>
            <person name="Gevers D."/>
            <person name="Schmidt T.M."/>
            <person name="Dover J."/>
            <person name="Dai D."/>
            <person name="Walker B."/>
            <person name="Young S."/>
            <person name="Zeng Q."/>
            <person name="Gargeya S."/>
            <person name="Fitzgerald M."/>
            <person name="Haas B."/>
            <person name="Abouelleil A."/>
            <person name="Allen A.W."/>
            <person name="Alvarado L."/>
            <person name="Arachchi H.M."/>
            <person name="Berlin A.M."/>
            <person name="Chapman S.B."/>
            <person name="Gainer-Dewar J."/>
            <person name="Goldberg J."/>
            <person name="Griggs A."/>
            <person name="Gujja S."/>
            <person name="Hansen M."/>
            <person name="Howarth C."/>
            <person name="Imamovic A."/>
            <person name="Ireland A."/>
            <person name="Larimer J."/>
            <person name="McCowan C."/>
            <person name="Murphy C."/>
            <person name="Pearson M."/>
            <person name="Poon T.W."/>
            <person name="Priest M."/>
            <person name="Roberts A."/>
            <person name="Saif S."/>
            <person name="Shea T."/>
            <person name="Sisk P."/>
            <person name="Sykes S."/>
            <person name="Wortman J."/>
            <person name="Nusbaum C."/>
            <person name="Birren B."/>
        </authorList>
    </citation>
    <scope>NUCLEOTIDE SEQUENCE [LARGE SCALE GENOMIC DNA]</scope>
    <source>
        <strain evidence="19 20">HGA0223</strain>
    </source>
</reference>
<keyword evidence="11 16" id="KW-1133">Transmembrane helix</keyword>
<feature type="domain" description="Penicillin-binding protein transpeptidase" evidence="17">
    <location>
        <begin position="280"/>
        <end position="577"/>
    </location>
</feature>
<dbReference type="InterPro" id="IPR036138">
    <property type="entry name" value="PBP_dimer_sf"/>
</dbReference>
<keyword evidence="12 16" id="KW-0472">Membrane</keyword>
<dbReference type="GO" id="GO:0006508">
    <property type="term" value="P:proteolysis"/>
    <property type="evidence" value="ECO:0007669"/>
    <property type="project" value="UniProtKB-KW"/>
</dbReference>
<evidence type="ECO:0000256" key="4">
    <source>
        <dbReference type="ARBA" id="ARBA00022618"/>
    </source>
</evidence>
<dbReference type="Gene3D" id="1.10.150.770">
    <property type="match status" value="1"/>
</dbReference>
<comment type="function">
    <text evidence="16">Catalyzes cross-linking of the peptidoglycan cell wall at the division septum.</text>
</comment>
<dbReference type="SUPFAM" id="SSF56601">
    <property type="entry name" value="beta-lactamase/transpeptidase-like"/>
    <property type="match status" value="1"/>
</dbReference>
<sequence length="604" mass="65642">MTNFMKRAADAVVDKLLELMQRDRAAQEAKPKSAESPLIVIPIPKWRTYFALAFITVFFLGLVCRAVWLQAVTTDFLQDQGEARYARTLTIAGERGEILDRNGVVLAASQPVRSIWADPAFAKKLSADDFKKLADVLQMKPKEVRDKIFKAKSKNFTYLARTQDVRTAEAVRLLKLPGIGVSPEVLREYPDGPAVAHVVGFTGRSDHGQEGIELARDKDLTGVPGARRVIRDARGRIIDDIWQKEAVPGHDVVLSIDSRVQFLAFQALKAQVEKSEALAGAAVVADVQTGEIIALVNVPSYDPNDRSTMLFEQMRNRVLTDQFEPGSTLKPFAIAKALDMGIVGPKTTIQTAPGKLTIGDRTIGDTHDYGLLTVSEIVAKSSNIGTVKIALEMSPQTLWDMYTALGFGRAPAMGFPGAASGRLRPAKTWRPIEQATIAYGHGISVSLMQLVRAYTALARTGDVIDLTLYKRPEGELPKGEQVYRPETVRLIRAMMMKTMAAGGTASTIKVAGYTVAGKTGTANKVKNGRYTNDTVASIVGIVPAVNPRFIVAVMIDEPKKGSRFGGRAAGPVFSEIAESTLRMLMVSPDRESVSGGGFLAKIRN</sequence>
<keyword evidence="14 16" id="KW-0131">Cell cycle</keyword>
<evidence type="ECO:0000313" key="20">
    <source>
        <dbReference type="Proteomes" id="UP000014400"/>
    </source>
</evidence>
<name>S3CMR6_9BURK</name>
<keyword evidence="15 16" id="KW-0961">Cell wall biogenesis/degradation</keyword>
<dbReference type="InterPro" id="IPR005311">
    <property type="entry name" value="PBP_dimer"/>
</dbReference>
<feature type="domain" description="Penicillin-binding protein dimerisation" evidence="18">
    <location>
        <begin position="91"/>
        <end position="239"/>
    </location>
</feature>
<keyword evidence="6 16" id="KW-0645">Protease</keyword>
<dbReference type="GO" id="GO:0071555">
    <property type="term" value="P:cell wall organization"/>
    <property type="evidence" value="ECO:0007669"/>
    <property type="project" value="UniProtKB-KW"/>
</dbReference>
<keyword evidence="3 16" id="KW-0997">Cell inner membrane</keyword>
<dbReference type="PANTHER" id="PTHR30627">
    <property type="entry name" value="PEPTIDOGLYCAN D,D-TRANSPEPTIDASE"/>
    <property type="match status" value="1"/>
</dbReference>
<dbReference type="Pfam" id="PF00905">
    <property type="entry name" value="Transpeptidase"/>
    <property type="match status" value="1"/>
</dbReference>
<dbReference type="InterPro" id="IPR037532">
    <property type="entry name" value="FtsI_transpept"/>
</dbReference>
<evidence type="ECO:0000313" key="19">
    <source>
        <dbReference type="EMBL" id="EPE01835.1"/>
    </source>
</evidence>
<evidence type="ECO:0000259" key="17">
    <source>
        <dbReference type="Pfam" id="PF00905"/>
    </source>
</evidence>
<evidence type="ECO:0000256" key="10">
    <source>
        <dbReference type="ARBA" id="ARBA00022984"/>
    </source>
</evidence>
<dbReference type="AlphaFoldDB" id="S3CMR6"/>
<keyword evidence="13 16" id="KW-0717">Septation</keyword>
<evidence type="ECO:0000256" key="3">
    <source>
        <dbReference type="ARBA" id="ARBA00022519"/>
    </source>
</evidence>
<comment type="pathway">
    <text evidence="16">Cell wall biogenesis; peptidoglycan biosynthesis.</text>
</comment>
<dbReference type="GO" id="GO:0000917">
    <property type="term" value="P:division septum assembly"/>
    <property type="evidence" value="ECO:0007669"/>
    <property type="project" value="UniProtKB-KW"/>
</dbReference>
<dbReference type="GO" id="GO:0008955">
    <property type="term" value="F:peptidoglycan glycosyltransferase activity"/>
    <property type="evidence" value="ECO:0007669"/>
    <property type="project" value="InterPro"/>
</dbReference>
<evidence type="ECO:0000259" key="18">
    <source>
        <dbReference type="Pfam" id="PF03717"/>
    </source>
</evidence>
<dbReference type="GO" id="GO:0009252">
    <property type="term" value="P:peptidoglycan biosynthetic process"/>
    <property type="evidence" value="ECO:0007669"/>
    <property type="project" value="UniProtKB-UniRule"/>
</dbReference>
<gene>
    <name evidence="16" type="primary">ftsI</name>
    <name evidence="19" type="ORF">HMPREF1476_00065</name>
</gene>
<keyword evidence="7 16" id="KW-0812">Transmembrane</keyword>
<dbReference type="EC" id="3.4.16.4" evidence="16"/>
<dbReference type="GO" id="GO:0005886">
    <property type="term" value="C:plasma membrane"/>
    <property type="evidence" value="ECO:0007669"/>
    <property type="project" value="UniProtKB-SubCell"/>
</dbReference>
<dbReference type="GO" id="GO:0009002">
    <property type="term" value="F:serine-type D-Ala-D-Ala carboxypeptidase activity"/>
    <property type="evidence" value="ECO:0007669"/>
    <property type="project" value="UniProtKB-UniRule"/>
</dbReference>
<evidence type="ECO:0000256" key="2">
    <source>
        <dbReference type="ARBA" id="ARBA00022475"/>
    </source>
</evidence>
<dbReference type="RefSeq" id="WP_005430977.1">
    <property type="nucleotide sequence ID" value="NZ_KE150480.1"/>
</dbReference>
<evidence type="ECO:0000256" key="15">
    <source>
        <dbReference type="ARBA" id="ARBA00023316"/>
    </source>
</evidence>
<dbReference type="PATRIC" id="fig|1203554.3.peg.54"/>
<dbReference type="STRING" id="1203554.HMPREF1476_00065"/>
<evidence type="ECO:0000256" key="9">
    <source>
        <dbReference type="ARBA" id="ARBA00022960"/>
    </source>
</evidence>
<dbReference type="Gene3D" id="3.30.450.330">
    <property type="match status" value="1"/>
</dbReference>
<evidence type="ECO:0000256" key="1">
    <source>
        <dbReference type="ARBA" id="ARBA00004370"/>
    </source>
</evidence>
<evidence type="ECO:0000256" key="14">
    <source>
        <dbReference type="ARBA" id="ARBA00023306"/>
    </source>
</evidence>
<protein>
    <recommendedName>
        <fullName evidence="16">Peptidoglycan D,D-transpeptidase FtsI</fullName>
        <ecNumber evidence="16">3.4.16.4</ecNumber>
    </recommendedName>
    <alternativeName>
        <fullName evidence="16">Penicillin-binding protein 3</fullName>
        <shortName evidence="16">PBP-3</shortName>
    </alternativeName>
</protein>
<dbReference type="UniPathway" id="UPA00219"/>
<keyword evidence="2 16" id="KW-1003">Cell membrane</keyword>
<keyword evidence="8 16" id="KW-0378">Hydrolase</keyword>
<dbReference type="eggNOG" id="COG0768">
    <property type="taxonomic scope" value="Bacteria"/>
</dbReference>
<dbReference type="InterPro" id="IPR001460">
    <property type="entry name" value="PCN-bd_Tpept"/>
</dbReference>
<evidence type="ECO:0000256" key="12">
    <source>
        <dbReference type="ARBA" id="ARBA00023136"/>
    </source>
</evidence>
<dbReference type="Pfam" id="PF03717">
    <property type="entry name" value="PBP_dimer"/>
    <property type="match status" value="1"/>
</dbReference>
<evidence type="ECO:0000256" key="7">
    <source>
        <dbReference type="ARBA" id="ARBA00022692"/>
    </source>
</evidence>
<keyword evidence="5 16" id="KW-0121">Carboxypeptidase</keyword>
<dbReference type="HOGENOM" id="CLU_009289_6_2_4"/>
<proteinExistence type="inferred from homology"/>
<dbReference type="SUPFAM" id="SSF56519">
    <property type="entry name" value="Penicillin binding protein dimerisation domain"/>
    <property type="match status" value="1"/>
</dbReference>
<keyword evidence="20" id="KW-1185">Reference proteome</keyword>
<dbReference type="Gene3D" id="3.90.1310.10">
    <property type="entry name" value="Penicillin-binding protein 2a (Domain 2)"/>
    <property type="match status" value="1"/>
</dbReference>
<comment type="subcellular location">
    <subcellularLocation>
        <location evidence="16">Cell inner membrane</location>
        <topology evidence="16">Single-pass membrane protein</topology>
    </subcellularLocation>
    <subcellularLocation>
        <location evidence="1">Membrane</location>
    </subcellularLocation>
</comment>
<accession>S3CMR6</accession>
<evidence type="ECO:0000256" key="11">
    <source>
        <dbReference type="ARBA" id="ARBA00022989"/>
    </source>
</evidence>
<dbReference type="InterPro" id="IPR012338">
    <property type="entry name" value="Beta-lactam/transpept-like"/>
</dbReference>
<evidence type="ECO:0000256" key="13">
    <source>
        <dbReference type="ARBA" id="ARBA00023210"/>
    </source>
</evidence>
<dbReference type="InterPro" id="IPR050515">
    <property type="entry name" value="Beta-lactam/transpept"/>
</dbReference>
<dbReference type="HAMAP" id="MF_02080">
    <property type="entry name" value="FtsI_transpept"/>
    <property type="match status" value="1"/>
</dbReference>
<feature type="active site" description="Acyl-ester intermediate" evidence="16">
    <location>
        <position position="327"/>
    </location>
</feature>
<keyword evidence="9 16" id="KW-0133">Cell shape</keyword>
<comment type="catalytic activity">
    <reaction evidence="16">
        <text>Preferential cleavage: (Ac)2-L-Lys-D-Ala-|-D-Ala. Also transpeptidation of peptidyl-alanyl moieties that are N-acyl substituents of D-alanine.</text>
        <dbReference type="EC" id="3.4.16.4"/>
    </reaction>
</comment>
<dbReference type="GO" id="GO:0008658">
    <property type="term" value="F:penicillin binding"/>
    <property type="evidence" value="ECO:0007669"/>
    <property type="project" value="InterPro"/>
</dbReference>
<dbReference type="GO" id="GO:0043093">
    <property type="term" value="P:FtsZ-dependent cytokinesis"/>
    <property type="evidence" value="ECO:0007669"/>
    <property type="project" value="UniProtKB-UniRule"/>
</dbReference>
<evidence type="ECO:0000256" key="16">
    <source>
        <dbReference type="HAMAP-Rule" id="MF_02080"/>
    </source>
</evidence>
<feature type="transmembrane region" description="Helical" evidence="16">
    <location>
        <begin position="49"/>
        <end position="68"/>
    </location>
</feature>
<organism evidence="19 20">
    <name type="scientific">Sutterella wadsworthensis HGA0223</name>
    <dbReference type="NCBI Taxonomy" id="1203554"/>
    <lineage>
        <taxon>Bacteria</taxon>
        <taxon>Pseudomonadati</taxon>
        <taxon>Pseudomonadota</taxon>
        <taxon>Betaproteobacteria</taxon>
        <taxon>Burkholderiales</taxon>
        <taxon>Sutterellaceae</taxon>
        <taxon>Sutterella</taxon>
    </lineage>
</organism>
<comment type="similarity">
    <text evidence="16">Belongs to the transpeptidase family. FtsI subfamily.</text>
</comment>